<name>A0A5B9Q684_9BACT</name>
<proteinExistence type="inferred from homology"/>
<protein>
    <submittedName>
        <fullName evidence="11">Motility protein B</fullName>
    </submittedName>
</protein>
<evidence type="ECO:0000256" key="3">
    <source>
        <dbReference type="ARBA" id="ARBA00022475"/>
    </source>
</evidence>
<evidence type="ECO:0000313" key="11">
    <source>
        <dbReference type="EMBL" id="QEG33045.1"/>
    </source>
</evidence>
<dbReference type="Pfam" id="PF00691">
    <property type="entry name" value="OmpA"/>
    <property type="match status" value="1"/>
</dbReference>
<dbReference type="CDD" id="cd07185">
    <property type="entry name" value="OmpA_C-like"/>
    <property type="match status" value="1"/>
</dbReference>
<keyword evidence="6 7" id="KW-0472">Membrane</keyword>
<evidence type="ECO:0000256" key="1">
    <source>
        <dbReference type="ARBA" id="ARBA00004162"/>
    </source>
</evidence>
<evidence type="ECO:0000256" key="7">
    <source>
        <dbReference type="PROSITE-ProRule" id="PRU00473"/>
    </source>
</evidence>
<dbReference type="Pfam" id="PF13677">
    <property type="entry name" value="MotB_plug"/>
    <property type="match status" value="1"/>
</dbReference>
<dbReference type="Proteomes" id="UP000323917">
    <property type="component" value="Chromosome"/>
</dbReference>
<dbReference type="GO" id="GO:0005886">
    <property type="term" value="C:plasma membrane"/>
    <property type="evidence" value="ECO:0007669"/>
    <property type="project" value="UniProtKB-SubCell"/>
</dbReference>
<comment type="similarity">
    <text evidence="2">Belongs to the MotB family.</text>
</comment>
<dbReference type="KEGG" id="bgok:Pr1d_03060"/>
<keyword evidence="4 9" id="KW-0812">Transmembrane</keyword>
<evidence type="ECO:0000256" key="4">
    <source>
        <dbReference type="ARBA" id="ARBA00022692"/>
    </source>
</evidence>
<dbReference type="PROSITE" id="PS51123">
    <property type="entry name" value="OMPA_2"/>
    <property type="match status" value="1"/>
</dbReference>
<dbReference type="Gene3D" id="3.30.1330.60">
    <property type="entry name" value="OmpA-like domain"/>
    <property type="match status" value="1"/>
</dbReference>
<dbReference type="InterPro" id="IPR006665">
    <property type="entry name" value="OmpA-like"/>
</dbReference>
<dbReference type="PANTHER" id="PTHR30329">
    <property type="entry name" value="STATOR ELEMENT OF FLAGELLAR MOTOR COMPLEX"/>
    <property type="match status" value="1"/>
</dbReference>
<feature type="region of interest" description="Disordered" evidence="8">
    <location>
        <begin position="65"/>
        <end position="91"/>
    </location>
</feature>
<keyword evidence="12" id="KW-1185">Reference proteome</keyword>
<dbReference type="SUPFAM" id="SSF103088">
    <property type="entry name" value="OmpA-like"/>
    <property type="match status" value="1"/>
</dbReference>
<dbReference type="InterPro" id="IPR050330">
    <property type="entry name" value="Bact_OuterMem_StrucFunc"/>
</dbReference>
<feature type="domain" description="OmpA-like" evidence="10">
    <location>
        <begin position="112"/>
        <end position="233"/>
    </location>
</feature>
<reference evidence="11 12" key="1">
    <citation type="submission" date="2019-08" db="EMBL/GenBank/DDBJ databases">
        <title>Deep-cultivation of Planctomycetes and their phenomic and genomic characterization uncovers novel biology.</title>
        <authorList>
            <person name="Wiegand S."/>
            <person name="Jogler M."/>
            <person name="Boedeker C."/>
            <person name="Pinto D."/>
            <person name="Vollmers J."/>
            <person name="Rivas-Marin E."/>
            <person name="Kohn T."/>
            <person name="Peeters S.H."/>
            <person name="Heuer A."/>
            <person name="Rast P."/>
            <person name="Oberbeckmann S."/>
            <person name="Bunk B."/>
            <person name="Jeske O."/>
            <person name="Meyerdierks A."/>
            <person name="Storesund J.E."/>
            <person name="Kallscheuer N."/>
            <person name="Luecker S."/>
            <person name="Lage O.M."/>
            <person name="Pohl T."/>
            <person name="Merkel B.J."/>
            <person name="Hornburger P."/>
            <person name="Mueller R.-W."/>
            <person name="Bruemmer F."/>
            <person name="Labrenz M."/>
            <person name="Spormann A.M."/>
            <person name="Op den Camp H."/>
            <person name="Overmann J."/>
            <person name="Amann R."/>
            <person name="Jetten M.S.M."/>
            <person name="Mascher T."/>
            <person name="Medema M.H."/>
            <person name="Devos D.P."/>
            <person name="Kaster A.-K."/>
            <person name="Ovreas L."/>
            <person name="Rohde M."/>
            <person name="Galperin M.Y."/>
            <person name="Jogler C."/>
        </authorList>
    </citation>
    <scope>NUCLEOTIDE SEQUENCE [LARGE SCALE GENOMIC DNA]</scope>
    <source>
        <strain evidence="11 12">Pr1d</strain>
    </source>
</reference>
<evidence type="ECO:0000259" key="10">
    <source>
        <dbReference type="PROSITE" id="PS51123"/>
    </source>
</evidence>
<evidence type="ECO:0000256" key="2">
    <source>
        <dbReference type="ARBA" id="ARBA00008914"/>
    </source>
</evidence>
<sequence>MAVEEEPAAGIPEWVVTFGDMMSLLLTFFIMLVSMSEMKEDEKFQAMVESFRQQFGAHEFGKEMVPGESRSRGAQMPHPIYSMGRSSKKDMKNGGQEVKAVVGDNEKVQIVRPGDDSSIGGVIYFDEDATELTDDNKRDLVRIIEQLAGKPQKIEIRGHTSRRPIDPKSGIQDLWDLAERRCHNTMNFLIEQGIEPNRIRLGNAEAHEPLYNGVDPDRLKKNSRVQILMWDERVSDLDGSLKPIVVDSSSY</sequence>
<dbReference type="EMBL" id="CP042913">
    <property type="protein sequence ID" value="QEG33045.1"/>
    <property type="molecule type" value="Genomic_DNA"/>
</dbReference>
<comment type="subcellular location">
    <subcellularLocation>
        <location evidence="1">Cell membrane</location>
        <topology evidence="1">Single-pass membrane protein</topology>
    </subcellularLocation>
</comment>
<dbReference type="InterPro" id="IPR025713">
    <property type="entry name" value="MotB-like_N_dom"/>
</dbReference>
<dbReference type="InterPro" id="IPR036737">
    <property type="entry name" value="OmpA-like_sf"/>
</dbReference>
<evidence type="ECO:0000256" key="8">
    <source>
        <dbReference type="SAM" id="MobiDB-lite"/>
    </source>
</evidence>
<evidence type="ECO:0000313" key="12">
    <source>
        <dbReference type="Proteomes" id="UP000323917"/>
    </source>
</evidence>
<dbReference type="AlphaFoldDB" id="A0A5B9Q684"/>
<organism evidence="11 12">
    <name type="scientific">Bythopirellula goksoeyrii</name>
    <dbReference type="NCBI Taxonomy" id="1400387"/>
    <lineage>
        <taxon>Bacteria</taxon>
        <taxon>Pseudomonadati</taxon>
        <taxon>Planctomycetota</taxon>
        <taxon>Planctomycetia</taxon>
        <taxon>Pirellulales</taxon>
        <taxon>Lacipirellulaceae</taxon>
        <taxon>Bythopirellula</taxon>
    </lineage>
</organism>
<keyword evidence="3" id="KW-1003">Cell membrane</keyword>
<keyword evidence="5 9" id="KW-1133">Transmembrane helix</keyword>
<evidence type="ECO:0000256" key="5">
    <source>
        <dbReference type="ARBA" id="ARBA00022989"/>
    </source>
</evidence>
<dbReference type="PANTHER" id="PTHR30329:SF21">
    <property type="entry name" value="LIPOPROTEIN YIAD-RELATED"/>
    <property type="match status" value="1"/>
</dbReference>
<evidence type="ECO:0000256" key="6">
    <source>
        <dbReference type="ARBA" id="ARBA00023136"/>
    </source>
</evidence>
<dbReference type="OrthoDB" id="9815217at2"/>
<gene>
    <name evidence="11" type="primary">motB</name>
    <name evidence="11" type="ORF">Pr1d_03060</name>
</gene>
<dbReference type="RefSeq" id="WP_148071855.1">
    <property type="nucleotide sequence ID" value="NZ_CP042913.1"/>
</dbReference>
<accession>A0A5B9Q684</accession>
<feature type="transmembrane region" description="Helical" evidence="9">
    <location>
        <begin position="14"/>
        <end position="33"/>
    </location>
</feature>
<evidence type="ECO:0000256" key="9">
    <source>
        <dbReference type="SAM" id="Phobius"/>
    </source>
</evidence>